<evidence type="ECO:0000313" key="10">
    <source>
        <dbReference type="Proteomes" id="UP000557193"/>
    </source>
</evidence>
<keyword evidence="2 7" id="KW-0285">Flavoprotein</keyword>
<dbReference type="AlphaFoldDB" id="A0A7X0BQN3"/>
<feature type="binding site" evidence="7">
    <location>
        <position position="265"/>
    </location>
    <ligand>
        <name>glyoxylate</name>
        <dbReference type="ChEBI" id="CHEBI:36655"/>
    </ligand>
</feature>
<dbReference type="PIRSF" id="PIRSF000138">
    <property type="entry name" value="Al-hdrx_acd_dh"/>
    <property type="match status" value="1"/>
</dbReference>
<feature type="domain" description="FMN hydroxy acid dehydrogenase" evidence="8">
    <location>
        <begin position="9"/>
        <end position="365"/>
    </location>
</feature>
<feature type="binding site" evidence="7">
    <location>
        <position position="140"/>
    </location>
    <ligand>
        <name>glyoxylate</name>
        <dbReference type="ChEBI" id="CHEBI:36655"/>
    </ligand>
</feature>
<dbReference type="InterPro" id="IPR000262">
    <property type="entry name" value="FMN-dep_DH"/>
</dbReference>
<evidence type="ECO:0000313" key="9">
    <source>
        <dbReference type="EMBL" id="MBB6340035.1"/>
    </source>
</evidence>
<feature type="active site" description="Proton acceptor" evidence="6">
    <location>
        <position position="262"/>
    </location>
</feature>
<evidence type="ECO:0000256" key="1">
    <source>
        <dbReference type="ARBA" id="ARBA00001917"/>
    </source>
</evidence>
<keyword evidence="10" id="KW-1185">Reference proteome</keyword>
<dbReference type="PANTHER" id="PTHR10578">
    <property type="entry name" value="S -2-HYDROXY-ACID OXIDASE-RELATED"/>
    <property type="match status" value="1"/>
</dbReference>
<accession>A0A7X0BQN3</accession>
<feature type="binding site" evidence="7">
    <location>
        <position position="138"/>
    </location>
    <ligand>
        <name>FMN</name>
        <dbReference type="ChEBI" id="CHEBI:58210"/>
    </ligand>
</feature>
<dbReference type="Pfam" id="PF01070">
    <property type="entry name" value="FMN_dh"/>
    <property type="match status" value="1"/>
</dbReference>
<keyword evidence="4 9" id="KW-0560">Oxidoreductase</keyword>
<protein>
    <submittedName>
        <fullName evidence="9">4-hydroxymandelate oxidase</fullName>
        <ecNumber evidence="9">1.1.3.46</ecNumber>
    </submittedName>
</protein>
<feature type="binding site" evidence="7">
    <location>
        <position position="260"/>
    </location>
    <ligand>
        <name>glyoxylate</name>
        <dbReference type="ChEBI" id="CHEBI:36655"/>
    </ligand>
</feature>
<dbReference type="EC" id="1.1.3.46" evidence="9"/>
<comment type="similarity">
    <text evidence="5">Belongs to the FMN-dependent alpha-hydroxy acid dehydrogenase family.</text>
</comment>
<dbReference type="PROSITE" id="PS51349">
    <property type="entry name" value="FMN_HYDROXY_ACID_DH_2"/>
    <property type="match status" value="1"/>
</dbReference>
<dbReference type="PANTHER" id="PTHR10578:SF107">
    <property type="entry name" value="2-HYDROXYACID OXIDASE 1"/>
    <property type="match status" value="1"/>
</dbReference>
<evidence type="ECO:0000256" key="5">
    <source>
        <dbReference type="ARBA" id="ARBA00024042"/>
    </source>
</evidence>
<dbReference type="RefSeq" id="WP_184679818.1">
    <property type="nucleotide sequence ID" value="NZ_JACHLL010000001.1"/>
</dbReference>
<feature type="binding site" evidence="7">
    <location>
        <position position="35"/>
    </location>
    <ligand>
        <name>glyoxylate</name>
        <dbReference type="ChEBI" id="CHEBI:36655"/>
    </ligand>
</feature>
<name>A0A7X0BQN3_9PSED</name>
<feature type="binding site" evidence="7">
    <location>
        <position position="262"/>
    </location>
    <ligand>
        <name>glyoxylate</name>
        <dbReference type="ChEBI" id="CHEBI:36655"/>
    </ligand>
</feature>
<feature type="binding site" evidence="7">
    <location>
        <position position="238"/>
    </location>
    <ligand>
        <name>FMN</name>
        <dbReference type="ChEBI" id="CHEBI:58210"/>
    </ligand>
</feature>
<feature type="binding site" evidence="7">
    <location>
        <position position="175"/>
    </location>
    <ligand>
        <name>glyoxylate</name>
        <dbReference type="ChEBI" id="CHEBI:36655"/>
    </ligand>
</feature>
<evidence type="ECO:0000256" key="6">
    <source>
        <dbReference type="PIRSR" id="PIRSR000138-1"/>
    </source>
</evidence>
<dbReference type="InterPro" id="IPR012133">
    <property type="entry name" value="Alpha-hydoxy_acid_DH_FMN"/>
</dbReference>
<comment type="caution">
    <text evidence="9">The sequence shown here is derived from an EMBL/GenBank/DDBJ whole genome shotgun (WGS) entry which is preliminary data.</text>
</comment>
<proteinExistence type="inferred from homology"/>
<dbReference type="EMBL" id="JACHLL010000001">
    <property type="protein sequence ID" value="MBB6340035.1"/>
    <property type="molecule type" value="Genomic_DNA"/>
</dbReference>
<dbReference type="GO" id="GO:0016614">
    <property type="term" value="F:oxidoreductase activity, acting on CH-OH group of donors"/>
    <property type="evidence" value="ECO:0007669"/>
    <property type="project" value="UniProtKB-ARBA"/>
</dbReference>
<dbReference type="Proteomes" id="UP000557193">
    <property type="component" value="Unassembled WGS sequence"/>
</dbReference>
<dbReference type="FunFam" id="3.20.20.70:FF:000029">
    <property type="entry name" value="L-lactate dehydrogenase"/>
    <property type="match status" value="1"/>
</dbReference>
<sequence>MSRLPPLSGIPADLVSAADYQRHARQRLDENALVYLEGGAADELTCQANLQVWQEWALLPRMLRDLRGGHTRCRLLGQELQHPILLAPVAYQQLFHAEGELATAMAAGVMGGAAVLSSFSSTSLEAVAEVAQGPLWFQLYWQGDGERTLALAERAAAAGYQALVLTVDAPVSGVRNREQRAGFQLPEGVRAVNVDESPRLPELQSGQSPVFDGLLALAPRWDEVAWLCRHSPLPVLLKGILHPADARQAMQAGAAGVIASNHGGRVLDSQLPAVKMLPAIRQSVGAEALLLVDGGIRRGTDVLKAIALGADAVLIGRPYVHAQATAGALGVAHLLKLLREELEVGMALCGCRELADITPELLVRL</sequence>
<dbReference type="SUPFAM" id="SSF51395">
    <property type="entry name" value="FMN-linked oxidoreductases"/>
    <property type="match status" value="1"/>
</dbReference>
<evidence type="ECO:0000256" key="7">
    <source>
        <dbReference type="PIRSR" id="PIRSR000138-2"/>
    </source>
</evidence>
<feature type="binding site" evidence="7">
    <location>
        <position position="166"/>
    </location>
    <ligand>
        <name>FMN</name>
        <dbReference type="ChEBI" id="CHEBI:58210"/>
    </ligand>
</feature>
<dbReference type="InterPro" id="IPR037396">
    <property type="entry name" value="FMN_HAD"/>
</dbReference>
<dbReference type="InterPro" id="IPR013785">
    <property type="entry name" value="Aldolase_TIM"/>
</dbReference>
<dbReference type="CDD" id="cd02809">
    <property type="entry name" value="alpha_hydroxyacid_oxid_FMN"/>
    <property type="match status" value="1"/>
</dbReference>
<evidence type="ECO:0000256" key="3">
    <source>
        <dbReference type="ARBA" id="ARBA00022643"/>
    </source>
</evidence>
<feature type="binding site" evidence="7">
    <location>
        <begin position="88"/>
        <end position="90"/>
    </location>
    <ligand>
        <name>FMN</name>
        <dbReference type="ChEBI" id="CHEBI:58210"/>
    </ligand>
</feature>
<dbReference type="GO" id="GO:0010181">
    <property type="term" value="F:FMN binding"/>
    <property type="evidence" value="ECO:0007669"/>
    <property type="project" value="InterPro"/>
</dbReference>
<feature type="binding site" evidence="7">
    <location>
        <begin position="293"/>
        <end position="297"/>
    </location>
    <ligand>
        <name>FMN</name>
        <dbReference type="ChEBI" id="CHEBI:58210"/>
    </ligand>
</feature>
<feature type="binding site" evidence="7">
    <location>
        <position position="117"/>
    </location>
    <ligand>
        <name>FMN</name>
        <dbReference type="ChEBI" id="CHEBI:58210"/>
    </ligand>
</feature>
<gene>
    <name evidence="9" type="ORF">HNP49_000185</name>
</gene>
<keyword evidence="3 7" id="KW-0288">FMN</keyword>
<reference evidence="9 10" key="1">
    <citation type="submission" date="2020-08" db="EMBL/GenBank/DDBJ databases">
        <title>Functional genomics of gut bacteria from endangered species of beetles.</title>
        <authorList>
            <person name="Carlos-Shanley C."/>
        </authorList>
    </citation>
    <scope>NUCLEOTIDE SEQUENCE [LARGE SCALE GENOMIC DNA]</scope>
    <source>
        <strain evidence="9 10">S00202</strain>
    </source>
</reference>
<dbReference type="Gene3D" id="3.20.20.70">
    <property type="entry name" value="Aldolase class I"/>
    <property type="match status" value="1"/>
</dbReference>
<feature type="binding site" evidence="7">
    <location>
        <begin position="316"/>
        <end position="317"/>
    </location>
    <ligand>
        <name>FMN</name>
        <dbReference type="ChEBI" id="CHEBI:58210"/>
    </ligand>
</feature>
<evidence type="ECO:0000256" key="4">
    <source>
        <dbReference type="ARBA" id="ARBA00023002"/>
    </source>
</evidence>
<evidence type="ECO:0000256" key="2">
    <source>
        <dbReference type="ARBA" id="ARBA00022630"/>
    </source>
</evidence>
<evidence type="ECO:0000259" key="8">
    <source>
        <dbReference type="PROSITE" id="PS51349"/>
    </source>
</evidence>
<organism evidence="9 10">
    <name type="scientific">Pseudomonas fluvialis</name>
    <dbReference type="NCBI Taxonomy" id="1793966"/>
    <lineage>
        <taxon>Bacteria</taxon>
        <taxon>Pseudomonadati</taxon>
        <taxon>Pseudomonadota</taxon>
        <taxon>Gammaproteobacteria</taxon>
        <taxon>Pseudomonadales</taxon>
        <taxon>Pseudomonadaceae</taxon>
        <taxon>Pseudomonas</taxon>
    </lineage>
</organism>
<comment type="cofactor">
    <cofactor evidence="1">
        <name>FMN</name>
        <dbReference type="ChEBI" id="CHEBI:58210"/>
    </cofactor>
</comment>